<keyword evidence="9" id="KW-1185">Reference proteome</keyword>
<dbReference type="InterPro" id="IPR010573">
    <property type="entry name" value="MFS_Str1/Tri12-like"/>
</dbReference>
<proteinExistence type="predicted"/>
<dbReference type="Proteomes" id="UP001194746">
    <property type="component" value="Unassembled WGS sequence"/>
</dbReference>
<feature type="transmembrane region" description="Helical" evidence="7">
    <location>
        <begin position="80"/>
        <end position="98"/>
    </location>
</feature>
<keyword evidence="3 7" id="KW-0812">Transmembrane</keyword>
<dbReference type="Gene3D" id="1.20.1250.20">
    <property type="entry name" value="MFS general substrate transporter like domains"/>
    <property type="match status" value="1"/>
</dbReference>
<evidence type="ECO:0000313" key="8">
    <source>
        <dbReference type="EMBL" id="KAF9885036.1"/>
    </source>
</evidence>
<organism evidence="8 9">
    <name type="scientific">Aspergillus nanangensis</name>
    <dbReference type="NCBI Taxonomy" id="2582783"/>
    <lineage>
        <taxon>Eukaryota</taxon>
        <taxon>Fungi</taxon>
        <taxon>Dikarya</taxon>
        <taxon>Ascomycota</taxon>
        <taxon>Pezizomycotina</taxon>
        <taxon>Eurotiomycetes</taxon>
        <taxon>Eurotiomycetidae</taxon>
        <taxon>Eurotiales</taxon>
        <taxon>Aspergillaceae</taxon>
        <taxon>Aspergillus</taxon>
        <taxon>Aspergillus subgen. Circumdati</taxon>
    </lineage>
</organism>
<keyword evidence="5 7" id="KW-0472">Membrane</keyword>
<dbReference type="Pfam" id="PF06609">
    <property type="entry name" value="TRI12"/>
    <property type="match status" value="1"/>
</dbReference>
<evidence type="ECO:0000256" key="4">
    <source>
        <dbReference type="ARBA" id="ARBA00022989"/>
    </source>
</evidence>
<name>A0AAD4CEJ4_ASPNN</name>
<dbReference type="GO" id="GO:0022857">
    <property type="term" value="F:transmembrane transporter activity"/>
    <property type="evidence" value="ECO:0007669"/>
    <property type="project" value="InterPro"/>
</dbReference>
<dbReference type="InterPro" id="IPR011701">
    <property type="entry name" value="MFS"/>
</dbReference>
<reference evidence="8" key="2">
    <citation type="submission" date="2020-02" db="EMBL/GenBank/DDBJ databases">
        <authorList>
            <person name="Gilchrist C.L.M."/>
            <person name="Chooi Y.-H."/>
        </authorList>
    </citation>
    <scope>NUCLEOTIDE SEQUENCE</scope>
    <source>
        <strain evidence="8">MST-FP2251</strain>
    </source>
</reference>
<dbReference type="Pfam" id="PF07690">
    <property type="entry name" value="MFS_1"/>
    <property type="match status" value="1"/>
</dbReference>
<keyword evidence="4 7" id="KW-1133">Transmembrane helix</keyword>
<evidence type="ECO:0000256" key="7">
    <source>
        <dbReference type="SAM" id="Phobius"/>
    </source>
</evidence>
<evidence type="ECO:0000256" key="6">
    <source>
        <dbReference type="SAM" id="MobiDB-lite"/>
    </source>
</evidence>
<evidence type="ECO:0000256" key="5">
    <source>
        <dbReference type="ARBA" id="ARBA00023136"/>
    </source>
</evidence>
<feature type="transmembrane region" description="Helical" evidence="7">
    <location>
        <begin position="220"/>
        <end position="242"/>
    </location>
</feature>
<evidence type="ECO:0000256" key="1">
    <source>
        <dbReference type="ARBA" id="ARBA00004141"/>
    </source>
</evidence>
<evidence type="ECO:0000256" key="2">
    <source>
        <dbReference type="ARBA" id="ARBA00022448"/>
    </source>
</evidence>
<evidence type="ECO:0000313" key="9">
    <source>
        <dbReference type="Proteomes" id="UP001194746"/>
    </source>
</evidence>
<comment type="caution">
    <text evidence="8">The sequence shown here is derived from an EMBL/GenBank/DDBJ whole genome shotgun (WGS) entry which is preliminary data.</text>
</comment>
<feature type="transmembrane region" description="Helical" evidence="7">
    <location>
        <begin position="332"/>
        <end position="353"/>
    </location>
</feature>
<reference evidence="8" key="1">
    <citation type="journal article" date="2019" name="Beilstein J. Org. Chem.">
        <title>Nanangenines: drimane sesquiterpenoids as the dominant metabolite cohort of a novel Australian fungus, Aspergillus nanangensis.</title>
        <authorList>
            <person name="Lacey H.J."/>
            <person name="Gilchrist C.L.M."/>
            <person name="Crombie A."/>
            <person name="Kalaitzis J.A."/>
            <person name="Vuong D."/>
            <person name="Rutledge P.J."/>
            <person name="Turner P."/>
            <person name="Pitt J.I."/>
            <person name="Lacey E."/>
            <person name="Chooi Y.H."/>
            <person name="Piggott A.M."/>
        </authorList>
    </citation>
    <scope>NUCLEOTIDE SEQUENCE</scope>
    <source>
        <strain evidence="8">MST-FP2251</strain>
    </source>
</reference>
<dbReference type="SUPFAM" id="SSF103473">
    <property type="entry name" value="MFS general substrate transporter"/>
    <property type="match status" value="1"/>
</dbReference>
<dbReference type="AlphaFoldDB" id="A0AAD4CEJ4"/>
<dbReference type="PANTHER" id="PTHR23501:SF109">
    <property type="entry name" value="MAJOR FACILITATOR SUPERFAMILY (MFS) PROFILE DOMAIN-CONTAINING PROTEIN-RELATED"/>
    <property type="match status" value="1"/>
</dbReference>
<feature type="transmembrane region" description="Helical" evidence="7">
    <location>
        <begin position="291"/>
        <end position="312"/>
    </location>
</feature>
<feature type="transmembrane region" description="Helical" evidence="7">
    <location>
        <begin position="360"/>
        <end position="378"/>
    </location>
</feature>
<dbReference type="InterPro" id="IPR036259">
    <property type="entry name" value="MFS_trans_sf"/>
</dbReference>
<dbReference type="GO" id="GO:0005886">
    <property type="term" value="C:plasma membrane"/>
    <property type="evidence" value="ECO:0007669"/>
    <property type="project" value="TreeGrafter"/>
</dbReference>
<feature type="region of interest" description="Disordered" evidence="6">
    <location>
        <begin position="1"/>
        <end position="31"/>
    </location>
</feature>
<sequence>MSLTENDQTSDNCVGVTPEKSPADDKQTRSRVSPRYFHSGLFLGTYAAVVVSIMSGVAPYALAAPLLTDINVDIGPSPDIAWVGYSYNLVLACSLSLVGRLSDIFGRRWFFISGNFLALIGTIICAAALNVPMLIGGMVIASLGIATQLSFQYVLGELVPVGQRFIVMSTVFPWTMPLVRWIWSRGLSSIPSIHRFEVALVFLVVRHIERDLHVIALRELDWIGMAMFASGLFLFLMGLAWGGNAYPWGSAAVLCPLIVGILLLGALIVWEVKAKLEVPFIPTRLFRNGRWVAMMLCLGIGATQYYALALVWPKMIASLWPDKVARIPLGSGLLAVLTGGGLILGQIVGALIANWVNKRSLLLFSSTVGATFLAAAAVSNEHNLSTVLGVLIPGFLGIGVQEAVAGVFCTVALKDQADIGVGGGLAATTRAGLSALGSVIYNVILDNRLAKTVPSLVGKVAQNVSLPSQSVPALIQYLQGTGSAEVVAGLSQEAMDSLITAYRTANSLAFRDVMLTTLAFGGCSVICAFFTPKIDAAQAEVVSRVLERETKLQQGENSLEKD</sequence>
<feature type="transmembrane region" description="Helical" evidence="7">
    <location>
        <begin position="165"/>
        <end position="183"/>
    </location>
</feature>
<feature type="transmembrane region" description="Helical" evidence="7">
    <location>
        <begin position="248"/>
        <end position="270"/>
    </location>
</feature>
<feature type="transmembrane region" description="Helical" evidence="7">
    <location>
        <begin position="110"/>
        <end position="129"/>
    </location>
</feature>
<dbReference type="EMBL" id="VCAU01000105">
    <property type="protein sequence ID" value="KAF9885036.1"/>
    <property type="molecule type" value="Genomic_DNA"/>
</dbReference>
<dbReference type="PANTHER" id="PTHR23501">
    <property type="entry name" value="MAJOR FACILITATOR SUPERFAMILY"/>
    <property type="match status" value="1"/>
</dbReference>
<evidence type="ECO:0008006" key="10">
    <source>
        <dbReference type="Google" id="ProtNLM"/>
    </source>
</evidence>
<accession>A0AAD4CEJ4</accession>
<gene>
    <name evidence="8" type="ORF">FE257_000767</name>
</gene>
<feature type="transmembrane region" description="Helical" evidence="7">
    <location>
        <begin position="36"/>
        <end position="60"/>
    </location>
</feature>
<comment type="subcellular location">
    <subcellularLocation>
        <location evidence="1">Membrane</location>
        <topology evidence="1">Multi-pass membrane protein</topology>
    </subcellularLocation>
</comment>
<protein>
    <recommendedName>
        <fullName evidence="10">Major facilitator superfamily (MFS) profile domain-containing protein</fullName>
    </recommendedName>
</protein>
<feature type="compositionally biased region" description="Polar residues" evidence="6">
    <location>
        <begin position="1"/>
        <end position="12"/>
    </location>
</feature>
<keyword evidence="2" id="KW-0813">Transport</keyword>
<feature type="transmembrane region" description="Helical" evidence="7">
    <location>
        <begin position="390"/>
        <end position="413"/>
    </location>
</feature>
<evidence type="ECO:0000256" key="3">
    <source>
        <dbReference type="ARBA" id="ARBA00022692"/>
    </source>
</evidence>